<evidence type="ECO:0000256" key="1">
    <source>
        <dbReference type="SAM" id="MobiDB-lite"/>
    </source>
</evidence>
<keyword evidence="3" id="KW-1185">Reference proteome</keyword>
<organism evidence="2 3">
    <name type="scientific">Ancylobacter polymorphus</name>
    <dbReference type="NCBI Taxonomy" id="223390"/>
    <lineage>
        <taxon>Bacteria</taxon>
        <taxon>Pseudomonadati</taxon>
        <taxon>Pseudomonadota</taxon>
        <taxon>Alphaproteobacteria</taxon>
        <taxon>Hyphomicrobiales</taxon>
        <taxon>Xanthobacteraceae</taxon>
        <taxon>Ancylobacter</taxon>
    </lineage>
</organism>
<dbReference type="Gene3D" id="2.40.50.230">
    <property type="entry name" value="Gp5 N-terminal domain"/>
    <property type="match status" value="1"/>
</dbReference>
<feature type="compositionally biased region" description="Polar residues" evidence="1">
    <location>
        <begin position="101"/>
        <end position="111"/>
    </location>
</feature>
<dbReference type="EMBL" id="JAUSUI010000001">
    <property type="protein sequence ID" value="MDQ0301362.1"/>
    <property type="molecule type" value="Genomic_DNA"/>
</dbReference>
<sequence>MSKTVRPMTEVRHLIDALARSTQQDWRAANAKTTGPVTHVDAKAGKARIRLGGTDEEPFLSPWVRYAQVMGALKVHTPPSIGQQMDLHSDNGDFEMGTLHPRTQSEANPSPSEKGDEHVLTFGPWTITLKGDELSIKGPKIVLECDGASFELTGSGLKMVAPDYDFAKG</sequence>
<feature type="region of interest" description="Disordered" evidence="1">
    <location>
        <begin position="97"/>
        <end position="117"/>
    </location>
</feature>
<dbReference type="Proteomes" id="UP001224682">
    <property type="component" value="Unassembled WGS sequence"/>
</dbReference>
<name>A0ABU0B6B9_9HYPH</name>
<evidence type="ECO:0008006" key="4">
    <source>
        <dbReference type="Google" id="ProtNLM"/>
    </source>
</evidence>
<comment type="caution">
    <text evidence="2">The sequence shown here is derived from an EMBL/GenBank/DDBJ whole genome shotgun (WGS) entry which is preliminary data.</text>
</comment>
<gene>
    <name evidence="2" type="ORF">J2S75_000373</name>
</gene>
<reference evidence="2 3" key="1">
    <citation type="submission" date="2023-07" db="EMBL/GenBank/DDBJ databases">
        <title>Genomic Encyclopedia of Type Strains, Phase IV (KMG-IV): sequencing the most valuable type-strain genomes for metagenomic binning, comparative biology and taxonomic classification.</title>
        <authorList>
            <person name="Goeker M."/>
        </authorList>
    </citation>
    <scope>NUCLEOTIDE SEQUENCE [LARGE SCALE GENOMIC DNA]</scope>
    <source>
        <strain evidence="2 3">DSM 2457</strain>
    </source>
</reference>
<evidence type="ECO:0000313" key="3">
    <source>
        <dbReference type="Proteomes" id="UP001224682"/>
    </source>
</evidence>
<accession>A0ABU0B6B9</accession>
<protein>
    <recommendedName>
        <fullName evidence="4">Gp5/Type VI secretion system Vgr protein OB-fold domain-containing protein</fullName>
    </recommendedName>
</protein>
<evidence type="ECO:0000313" key="2">
    <source>
        <dbReference type="EMBL" id="MDQ0301362.1"/>
    </source>
</evidence>
<dbReference type="InterPro" id="IPR037026">
    <property type="entry name" value="Vgr_OB-fold_dom_sf"/>
</dbReference>
<proteinExistence type="predicted"/>